<organism evidence="2 3">
    <name type="scientific">Aporhodopirellula rubra</name>
    <dbReference type="NCBI Taxonomy" id="980271"/>
    <lineage>
        <taxon>Bacteria</taxon>
        <taxon>Pseudomonadati</taxon>
        <taxon>Planctomycetota</taxon>
        <taxon>Planctomycetia</taxon>
        <taxon>Pirellulales</taxon>
        <taxon>Pirellulaceae</taxon>
        <taxon>Aporhodopirellula</taxon>
    </lineage>
</organism>
<dbReference type="Proteomes" id="UP000536179">
    <property type="component" value="Unassembled WGS sequence"/>
</dbReference>
<sequence>MAPFTFAAHGYKAFECYAPFTDLILLSDMQWSDSGCTQTTAEQLLVAIGIADIVVAFALLLIRSRWAAFYMVVWGSVTAASRMTAFGFDAWPETLIRIANGGVPLAILIYWMTIRKPVAPTSSS</sequence>
<keyword evidence="3" id="KW-1185">Reference proteome</keyword>
<keyword evidence="1" id="KW-1133">Transmembrane helix</keyword>
<dbReference type="RefSeq" id="WP_246420690.1">
    <property type="nucleotide sequence ID" value="NZ_JACHXU010000021.1"/>
</dbReference>
<feature type="transmembrane region" description="Helical" evidence="1">
    <location>
        <begin position="69"/>
        <end position="88"/>
    </location>
</feature>
<comment type="caution">
    <text evidence="2">The sequence shown here is derived from an EMBL/GenBank/DDBJ whole genome shotgun (WGS) entry which is preliminary data.</text>
</comment>
<evidence type="ECO:0000313" key="2">
    <source>
        <dbReference type="EMBL" id="MBB3209151.1"/>
    </source>
</evidence>
<gene>
    <name evidence="2" type="ORF">FHS27_004989</name>
</gene>
<proteinExistence type="predicted"/>
<evidence type="ECO:0000256" key="1">
    <source>
        <dbReference type="SAM" id="Phobius"/>
    </source>
</evidence>
<dbReference type="EMBL" id="JACHXU010000021">
    <property type="protein sequence ID" value="MBB3209151.1"/>
    <property type="molecule type" value="Genomic_DNA"/>
</dbReference>
<keyword evidence="1" id="KW-0472">Membrane</keyword>
<feature type="transmembrane region" description="Helical" evidence="1">
    <location>
        <begin position="44"/>
        <end position="62"/>
    </location>
</feature>
<keyword evidence="1" id="KW-0812">Transmembrane</keyword>
<protein>
    <submittedName>
        <fullName evidence="2">Uncharacterized protein</fullName>
    </submittedName>
</protein>
<evidence type="ECO:0000313" key="3">
    <source>
        <dbReference type="Proteomes" id="UP000536179"/>
    </source>
</evidence>
<accession>A0A7W5H8M2</accession>
<name>A0A7W5H8M2_9BACT</name>
<feature type="transmembrane region" description="Helical" evidence="1">
    <location>
        <begin position="94"/>
        <end position="114"/>
    </location>
</feature>
<dbReference type="AlphaFoldDB" id="A0A7W5H8M2"/>
<reference evidence="2 3" key="1">
    <citation type="submission" date="2020-08" db="EMBL/GenBank/DDBJ databases">
        <title>Genomic Encyclopedia of Type Strains, Phase III (KMG-III): the genomes of soil and plant-associated and newly described type strains.</title>
        <authorList>
            <person name="Whitman W."/>
        </authorList>
    </citation>
    <scope>NUCLEOTIDE SEQUENCE [LARGE SCALE GENOMIC DNA]</scope>
    <source>
        <strain evidence="2 3">CECT 8075</strain>
    </source>
</reference>